<accession>A0ABU1QQ55</accession>
<gene>
    <name evidence="8" type="ORF">J2W84_000184</name>
</gene>
<keyword evidence="7" id="KW-0812">Transmembrane</keyword>
<keyword evidence="3" id="KW-0997">Cell inner membrane</keyword>
<dbReference type="PANTHER" id="PTHR30606:SF10">
    <property type="entry name" value="PHOSPHATIDYLINOSITOL MANNOSIDE ACYLTRANSFERASE"/>
    <property type="match status" value="1"/>
</dbReference>
<keyword evidence="5 7" id="KW-0472">Membrane</keyword>
<evidence type="ECO:0000256" key="7">
    <source>
        <dbReference type="SAM" id="Phobius"/>
    </source>
</evidence>
<keyword evidence="2" id="KW-1003">Cell membrane</keyword>
<dbReference type="GO" id="GO:0008913">
    <property type="term" value="F:Kdo2-lipid IVA acyltransferase activity"/>
    <property type="evidence" value="ECO:0007669"/>
    <property type="project" value="UniProtKB-EC"/>
</dbReference>
<keyword evidence="4 8" id="KW-0808">Transferase</keyword>
<keyword evidence="6 8" id="KW-0012">Acyltransferase</keyword>
<sequence length="291" mass="32854">MKLKGALEDIGYRSAYGFAYALSQAPMSLLYGIATLAFILAYYIPGYRKAVVVQNVARSFPDMRYGEVIGIVRKFYSCFTGYLAEIVKSISAPAAVLGKRMVFENVELIRTHLNAGTNVIVCLGHCGNWEMLNLMPYKLGLDMYAVYKPLRSQTMDKLMIKLRSRFGMKLIPDKQVTRHILTRRSAPAAYLFLADQCPSIGDDKMRLELLGQPTYVISGMERLAQQSGSAVVFLHVTQLSKGYYKVRCLPICSQAQCTGKGEITSKYVSLLENNILAEPYGWLWTHKRWKR</sequence>
<evidence type="ECO:0000313" key="8">
    <source>
        <dbReference type="EMBL" id="MDR6803147.1"/>
    </source>
</evidence>
<evidence type="ECO:0000256" key="2">
    <source>
        <dbReference type="ARBA" id="ARBA00022475"/>
    </source>
</evidence>
<dbReference type="Pfam" id="PF03279">
    <property type="entry name" value="Lip_A_acyltrans"/>
    <property type="match status" value="1"/>
</dbReference>
<protein>
    <submittedName>
        <fullName evidence="8">KDO2-lipid IV(A) lauroyltransferase</fullName>
        <ecNumber evidence="8">2.3.1.241</ecNumber>
    </submittedName>
</protein>
<keyword evidence="9" id="KW-1185">Reference proteome</keyword>
<keyword evidence="7" id="KW-1133">Transmembrane helix</keyword>
<evidence type="ECO:0000256" key="5">
    <source>
        <dbReference type="ARBA" id="ARBA00023136"/>
    </source>
</evidence>
<comment type="caution">
    <text evidence="8">The sequence shown here is derived from an EMBL/GenBank/DDBJ whole genome shotgun (WGS) entry which is preliminary data.</text>
</comment>
<organism evidence="8 9">
    <name type="scientific">Dyadobacter fermentans</name>
    <dbReference type="NCBI Taxonomy" id="94254"/>
    <lineage>
        <taxon>Bacteria</taxon>
        <taxon>Pseudomonadati</taxon>
        <taxon>Bacteroidota</taxon>
        <taxon>Cytophagia</taxon>
        <taxon>Cytophagales</taxon>
        <taxon>Spirosomataceae</taxon>
        <taxon>Dyadobacter</taxon>
    </lineage>
</organism>
<evidence type="ECO:0000313" key="9">
    <source>
        <dbReference type="Proteomes" id="UP001264980"/>
    </source>
</evidence>
<dbReference type="InterPro" id="IPR004960">
    <property type="entry name" value="LipA_acyltrans"/>
</dbReference>
<dbReference type="CDD" id="cd07984">
    <property type="entry name" value="LPLAT_LABLAT-like"/>
    <property type="match status" value="1"/>
</dbReference>
<proteinExistence type="predicted"/>
<evidence type="ECO:0000256" key="6">
    <source>
        <dbReference type="ARBA" id="ARBA00023315"/>
    </source>
</evidence>
<feature type="transmembrane region" description="Helical" evidence="7">
    <location>
        <begin position="20"/>
        <end position="44"/>
    </location>
</feature>
<evidence type="ECO:0000256" key="3">
    <source>
        <dbReference type="ARBA" id="ARBA00022519"/>
    </source>
</evidence>
<dbReference type="EMBL" id="JAVDTI010000001">
    <property type="protein sequence ID" value="MDR6803147.1"/>
    <property type="molecule type" value="Genomic_DNA"/>
</dbReference>
<dbReference type="EC" id="2.3.1.241" evidence="8"/>
<dbReference type="RefSeq" id="WP_309980658.1">
    <property type="nucleotide sequence ID" value="NZ_JAVDTI010000001.1"/>
</dbReference>
<comment type="subcellular location">
    <subcellularLocation>
        <location evidence="1">Cell inner membrane</location>
    </subcellularLocation>
</comment>
<evidence type="ECO:0000256" key="4">
    <source>
        <dbReference type="ARBA" id="ARBA00022679"/>
    </source>
</evidence>
<dbReference type="Proteomes" id="UP001264980">
    <property type="component" value="Unassembled WGS sequence"/>
</dbReference>
<evidence type="ECO:0000256" key="1">
    <source>
        <dbReference type="ARBA" id="ARBA00004533"/>
    </source>
</evidence>
<dbReference type="PANTHER" id="PTHR30606">
    <property type="entry name" value="LIPID A BIOSYNTHESIS LAUROYL ACYLTRANSFERASE"/>
    <property type="match status" value="1"/>
</dbReference>
<name>A0ABU1QQ55_9BACT</name>
<reference evidence="8 9" key="1">
    <citation type="submission" date="2023-07" db="EMBL/GenBank/DDBJ databases">
        <title>Sorghum-associated microbial communities from plants grown in Nebraska, USA.</title>
        <authorList>
            <person name="Schachtman D."/>
        </authorList>
    </citation>
    <scope>NUCLEOTIDE SEQUENCE [LARGE SCALE GENOMIC DNA]</scope>
    <source>
        <strain evidence="8 9">BE57</strain>
    </source>
</reference>